<sequence length="209" mass="23986">MNCTLCDTPASTFSEVEGREYFRCPCCQLTFEHPDKLPAPQEEKAQYDLHDNRPDDPGYRRFLSQLATPLTARLAPGAKGLDFGCGPGPALATMLQEQGFSCATYDPIYAPDSTPLEGDYDFVTCTEVIEHLHQPAREWDWFARHVKPGGWLGIMTRWLTDDDSFARWHYRRDPTHVCFWQPATFEWLAREQGWTLELVGNPVVLMQKR</sequence>
<accession>A0A095UQ91</accession>
<dbReference type="STRING" id="1177154.Y5S_02066"/>
<dbReference type="PATRIC" id="fig|1177154.3.peg.2101"/>
<dbReference type="Pfam" id="PF13489">
    <property type="entry name" value="Methyltransf_23"/>
    <property type="match status" value="1"/>
</dbReference>
<dbReference type="SUPFAM" id="SSF53335">
    <property type="entry name" value="S-adenosyl-L-methionine-dependent methyltransferases"/>
    <property type="match status" value="1"/>
</dbReference>
<dbReference type="GO" id="GO:0032259">
    <property type="term" value="P:methylation"/>
    <property type="evidence" value="ECO:0007669"/>
    <property type="project" value="UniProtKB-KW"/>
</dbReference>
<gene>
    <name evidence="1" type="ORF">Y5S_02066</name>
</gene>
<organism evidence="1 2">
    <name type="scientific">Alcanivorax nanhaiticus</name>
    <dbReference type="NCBI Taxonomy" id="1177154"/>
    <lineage>
        <taxon>Bacteria</taxon>
        <taxon>Pseudomonadati</taxon>
        <taxon>Pseudomonadota</taxon>
        <taxon>Gammaproteobacteria</taxon>
        <taxon>Oceanospirillales</taxon>
        <taxon>Alcanivoracaceae</taxon>
        <taxon>Alcanivorax</taxon>
    </lineage>
</organism>
<dbReference type="Proteomes" id="UP000029444">
    <property type="component" value="Unassembled WGS sequence"/>
</dbReference>
<protein>
    <submittedName>
        <fullName evidence="1">Type 12 methyltransferase</fullName>
    </submittedName>
</protein>
<comment type="caution">
    <text evidence="1">The sequence shown here is derived from an EMBL/GenBank/DDBJ whole genome shotgun (WGS) entry which is preliminary data.</text>
</comment>
<dbReference type="GO" id="GO:0008168">
    <property type="term" value="F:methyltransferase activity"/>
    <property type="evidence" value="ECO:0007669"/>
    <property type="project" value="UniProtKB-KW"/>
</dbReference>
<keyword evidence="2" id="KW-1185">Reference proteome</keyword>
<evidence type="ECO:0000313" key="2">
    <source>
        <dbReference type="Proteomes" id="UP000029444"/>
    </source>
</evidence>
<proteinExistence type="predicted"/>
<dbReference type="InterPro" id="IPR029063">
    <property type="entry name" value="SAM-dependent_MTases_sf"/>
</dbReference>
<dbReference type="eggNOG" id="COG2227">
    <property type="taxonomic scope" value="Bacteria"/>
</dbReference>
<dbReference type="Gene3D" id="3.40.50.150">
    <property type="entry name" value="Vaccinia Virus protein VP39"/>
    <property type="match status" value="1"/>
</dbReference>
<name>A0A095UQ91_9GAMM</name>
<reference evidence="1 2" key="1">
    <citation type="submission" date="2012-09" db="EMBL/GenBank/DDBJ databases">
        <title>Genome Sequence of alkane-degrading Bacterium Alcanivorax sp. 19-m-6.</title>
        <authorList>
            <person name="Lai Q."/>
            <person name="Shao Z."/>
        </authorList>
    </citation>
    <scope>NUCLEOTIDE SEQUENCE [LARGE SCALE GENOMIC DNA]</scope>
    <source>
        <strain evidence="1 2">19-m-6</strain>
    </source>
</reference>
<evidence type="ECO:0000313" key="1">
    <source>
        <dbReference type="EMBL" id="KGD64700.1"/>
    </source>
</evidence>
<keyword evidence="1" id="KW-0808">Transferase</keyword>
<keyword evidence="1" id="KW-0489">Methyltransferase</keyword>
<dbReference type="EMBL" id="ARXV01000007">
    <property type="protein sequence ID" value="KGD64700.1"/>
    <property type="molecule type" value="Genomic_DNA"/>
</dbReference>
<dbReference type="AlphaFoldDB" id="A0A095UQ91"/>